<gene>
    <name evidence="1" type="ORF">FA95DRAFT_1503107</name>
</gene>
<organism evidence="1 2">
    <name type="scientific">Auriscalpium vulgare</name>
    <dbReference type="NCBI Taxonomy" id="40419"/>
    <lineage>
        <taxon>Eukaryota</taxon>
        <taxon>Fungi</taxon>
        <taxon>Dikarya</taxon>
        <taxon>Basidiomycota</taxon>
        <taxon>Agaricomycotina</taxon>
        <taxon>Agaricomycetes</taxon>
        <taxon>Russulales</taxon>
        <taxon>Auriscalpiaceae</taxon>
        <taxon>Auriscalpium</taxon>
    </lineage>
</organism>
<dbReference type="EMBL" id="MU276211">
    <property type="protein sequence ID" value="KAI0040271.1"/>
    <property type="molecule type" value="Genomic_DNA"/>
</dbReference>
<comment type="caution">
    <text evidence="1">The sequence shown here is derived from an EMBL/GenBank/DDBJ whole genome shotgun (WGS) entry which is preliminary data.</text>
</comment>
<keyword evidence="2" id="KW-1185">Reference proteome</keyword>
<reference evidence="1" key="1">
    <citation type="submission" date="2021-02" db="EMBL/GenBank/DDBJ databases">
        <authorList>
            <consortium name="DOE Joint Genome Institute"/>
            <person name="Ahrendt S."/>
            <person name="Looney B.P."/>
            <person name="Miyauchi S."/>
            <person name="Morin E."/>
            <person name="Drula E."/>
            <person name="Courty P.E."/>
            <person name="Chicoki N."/>
            <person name="Fauchery L."/>
            <person name="Kohler A."/>
            <person name="Kuo A."/>
            <person name="Labutti K."/>
            <person name="Pangilinan J."/>
            <person name="Lipzen A."/>
            <person name="Riley R."/>
            <person name="Andreopoulos W."/>
            <person name="He G."/>
            <person name="Johnson J."/>
            <person name="Barry K.W."/>
            <person name="Grigoriev I.V."/>
            <person name="Nagy L."/>
            <person name="Hibbett D."/>
            <person name="Henrissat B."/>
            <person name="Matheny P.B."/>
            <person name="Labbe J."/>
            <person name="Martin F."/>
        </authorList>
    </citation>
    <scope>NUCLEOTIDE SEQUENCE</scope>
    <source>
        <strain evidence="1">FP105234-sp</strain>
    </source>
</reference>
<evidence type="ECO:0000313" key="1">
    <source>
        <dbReference type="EMBL" id="KAI0040271.1"/>
    </source>
</evidence>
<sequence length="323" mass="35879">MFKRVRESFTSTPTAPRLNTRPLPEIGSPAPPPTPAIGLMSPRAAPTTMMTPKPVKVPHSRTPSSSQDSGYSTSPEVPTVRRRTRTSSNAVPKKGILKPSTTPVIVRTALIPQDGYASSPEIQKPARLSSFNGDALRPRAHTTGSITPPATLHWKLLPYNARFSKGRLHFDLTQNVEDIRLGPANARATAGPRPLSTLERNKPASVPQLTRMVIHCADLPLWPVHIECPGGVRCVDVFQRIQETFDVVLTRNDRETHRARLRECEEALDARVRRTPGYEPCPKGLRRVDLLKTKTVFVGLDWVPPDEKHPDGYWALKLAHAYF</sequence>
<evidence type="ECO:0000313" key="2">
    <source>
        <dbReference type="Proteomes" id="UP000814033"/>
    </source>
</evidence>
<accession>A0ACB8R828</accession>
<proteinExistence type="predicted"/>
<reference evidence="1" key="2">
    <citation type="journal article" date="2022" name="New Phytol.">
        <title>Evolutionary transition to the ectomycorrhizal habit in the genomes of a hyperdiverse lineage of mushroom-forming fungi.</title>
        <authorList>
            <person name="Looney B."/>
            <person name="Miyauchi S."/>
            <person name="Morin E."/>
            <person name="Drula E."/>
            <person name="Courty P.E."/>
            <person name="Kohler A."/>
            <person name="Kuo A."/>
            <person name="LaButti K."/>
            <person name="Pangilinan J."/>
            <person name="Lipzen A."/>
            <person name="Riley R."/>
            <person name="Andreopoulos W."/>
            <person name="He G."/>
            <person name="Johnson J."/>
            <person name="Nolan M."/>
            <person name="Tritt A."/>
            <person name="Barry K.W."/>
            <person name="Grigoriev I.V."/>
            <person name="Nagy L.G."/>
            <person name="Hibbett D."/>
            <person name="Henrissat B."/>
            <person name="Matheny P.B."/>
            <person name="Labbe J."/>
            <person name="Martin F.M."/>
        </authorList>
    </citation>
    <scope>NUCLEOTIDE SEQUENCE</scope>
    <source>
        <strain evidence="1">FP105234-sp</strain>
    </source>
</reference>
<dbReference type="Proteomes" id="UP000814033">
    <property type="component" value="Unassembled WGS sequence"/>
</dbReference>
<name>A0ACB8R828_9AGAM</name>
<protein>
    <submittedName>
        <fullName evidence="1">Uncharacterized protein</fullName>
    </submittedName>
</protein>